<accession>A0ABU3DJS2</accession>
<reference evidence="1 2" key="1">
    <citation type="submission" date="2023-09" db="EMBL/GenBank/DDBJ databases">
        <authorList>
            <person name="Rey-Velasco X."/>
        </authorList>
    </citation>
    <scope>NUCLEOTIDE SEQUENCE [LARGE SCALE GENOMIC DNA]</scope>
    <source>
        <strain evidence="1 2">F158</strain>
    </source>
</reference>
<gene>
    <name evidence="1" type="ORF">RM543_14800</name>
</gene>
<organism evidence="1 2">
    <name type="scientific">Tropicimonas omnivorans</name>
    <dbReference type="NCBI Taxonomy" id="3075590"/>
    <lineage>
        <taxon>Bacteria</taxon>
        <taxon>Pseudomonadati</taxon>
        <taxon>Pseudomonadota</taxon>
        <taxon>Alphaproteobacteria</taxon>
        <taxon>Rhodobacterales</taxon>
        <taxon>Roseobacteraceae</taxon>
        <taxon>Tropicimonas</taxon>
    </lineage>
</organism>
<evidence type="ECO:0000313" key="2">
    <source>
        <dbReference type="Proteomes" id="UP001265259"/>
    </source>
</evidence>
<dbReference type="EMBL" id="JAVRHL010000003">
    <property type="protein sequence ID" value="MDT0683957.1"/>
    <property type="molecule type" value="Genomic_DNA"/>
</dbReference>
<name>A0ABU3DJS2_9RHOB</name>
<evidence type="ECO:0008006" key="3">
    <source>
        <dbReference type="Google" id="ProtNLM"/>
    </source>
</evidence>
<sequence length="120" mass="12955">MALGILISMLSDCGAGTGADWSVLGTEPFSPDRWEAAGTETRGTMVHEFLADHDVVGMTREDVVALLGEPTAYYDRDENLGWLVGPATVSSPYGRGYLLAMRVKKGRVTSVTAIPQLPRR</sequence>
<dbReference type="Proteomes" id="UP001265259">
    <property type="component" value="Unassembled WGS sequence"/>
</dbReference>
<evidence type="ECO:0000313" key="1">
    <source>
        <dbReference type="EMBL" id="MDT0683957.1"/>
    </source>
</evidence>
<comment type="caution">
    <text evidence="1">The sequence shown here is derived from an EMBL/GenBank/DDBJ whole genome shotgun (WGS) entry which is preliminary data.</text>
</comment>
<proteinExistence type="predicted"/>
<keyword evidence="2" id="KW-1185">Reference proteome</keyword>
<protein>
    <recommendedName>
        <fullName evidence="3">DUF4258 domain-containing protein</fullName>
    </recommendedName>
</protein>
<dbReference type="RefSeq" id="WP_311692969.1">
    <property type="nucleotide sequence ID" value="NZ_JAVRHL010000003.1"/>
</dbReference>